<reference evidence="5" key="2">
    <citation type="journal article" date="2019" name="Int. J. Syst. Evol. Microbiol.">
        <title>The Global Catalogue of Microorganisms (GCM) 10K type strain sequencing project: providing services to taxonomists for standard genome sequencing and annotation.</title>
        <authorList>
            <consortium name="The Broad Institute Genomics Platform"/>
            <consortium name="The Broad Institute Genome Sequencing Center for Infectious Disease"/>
            <person name="Wu L."/>
            <person name="Ma J."/>
        </authorList>
    </citation>
    <scope>NUCLEOTIDE SEQUENCE [LARGE SCALE GENOMIC DNA]</scope>
    <source>
        <strain evidence="5">NBRC 107715</strain>
    </source>
</reference>
<dbReference type="OrthoDB" id="8003630at2"/>
<organism evidence="2 4">
    <name type="scientific">Methylobacterium oxalidis</name>
    <dbReference type="NCBI Taxonomy" id="944322"/>
    <lineage>
        <taxon>Bacteria</taxon>
        <taxon>Pseudomonadati</taxon>
        <taxon>Pseudomonadota</taxon>
        <taxon>Alphaproteobacteria</taxon>
        <taxon>Hyphomicrobiales</taxon>
        <taxon>Methylobacteriaceae</taxon>
        <taxon>Methylobacterium</taxon>
    </lineage>
</organism>
<evidence type="ECO:0000256" key="1">
    <source>
        <dbReference type="SAM" id="MobiDB-lite"/>
    </source>
</evidence>
<keyword evidence="5" id="KW-1185">Reference proteome</keyword>
<reference evidence="3" key="1">
    <citation type="journal article" date="2014" name="Int. J. Syst. Evol. Microbiol.">
        <title>Complete genome of a new Firmicutes species belonging to the dominant human colonic microbiota ('Ruminococcus bicirculans') reveals two chromosomes and a selective capacity to utilize plant glucans.</title>
        <authorList>
            <consortium name="NISC Comparative Sequencing Program"/>
            <person name="Wegmann U."/>
            <person name="Louis P."/>
            <person name="Goesmann A."/>
            <person name="Henrissat B."/>
            <person name="Duncan S.H."/>
            <person name="Flint H.J."/>
        </authorList>
    </citation>
    <scope>NUCLEOTIDE SEQUENCE</scope>
    <source>
        <strain evidence="3">NBRC 107715</strain>
    </source>
</reference>
<comment type="caution">
    <text evidence="2">The sequence shown here is derived from an EMBL/GenBank/DDBJ whole genome shotgun (WGS) entry which is preliminary data.</text>
</comment>
<dbReference type="EMBL" id="BJZU01000142">
    <property type="protein sequence ID" value="GEP07244.1"/>
    <property type="molecule type" value="Genomic_DNA"/>
</dbReference>
<evidence type="ECO:0000313" key="5">
    <source>
        <dbReference type="Proteomes" id="UP001156856"/>
    </source>
</evidence>
<evidence type="ECO:0000313" key="3">
    <source>
        <dbReference type="EMBL" id="GLS63444.1"/>
    </source>
</evidence>
<protein>
    <submittedName>
        <fullName evidence="2">Uncharacterized protein</fullName>
    </submittedName>
</protein>
<reference evidence="3" key="4">
    <citation type="submission" date="2023-01" db="EMBL/GenBank/DDBJ databases">
        <title>Draft genome sequence of Methylobacterium oxalidis strain NBRC 107715.</title>
        <authorList>
            <person name="Sun Q."/>
            <person name="Mori K."/>
        </authorList>
    </citation>
    <scope>NUCLEOTIDE SEQUENCE</scope>
    <source>
        <strain evidence="3">NBRC 107715</strain>
    </source>
</reference>
<feature type="region of interest" description="Disordered" evidence="1">
    <location>
        <begin position="27"/>
        <end position="58"/>
    </location>
</feature>
<proteinExistence type="predicted"/>
<dbReference type="Proteomes" id="UP001156856">
    <property type="component" value="Unassembled WGS sequence"/>
</dbReference>
<evidence type="ECO:0000313" key="4">
    <source>
        <dbReference type="Proteomes" id="UP000321960"/>
    </source>
</evidence>
<name>A0A512JB70_9HYPH</name>
<dbReference type="AlphaFoldDB" id="A0A512JB70"/>
<dbReference type="Proteomes" id="UP000321960">
    <property type="component" value="Unassembled WGS sequence"/>
</dbReference>
<dbReference type="EMBL" id="BSPK01000022">
    <property type="protein sequence ID" value="GLS63444.1"/>
    <property type="molecule type" value="Genomic_DNA"/>
</dbReference>
<evidence type="ECO:0000313" key="2">
    <source>
        <dbReference type="EMBL" id="GEP07244.1"/>
    </source>
</evidence>
<sequence>MRKNWSAIHVIVVSALALTVTEIALARGGRGGGDGLNPYSELSGNDRSGGVNSGNYRQPRYNTYLRAYGPYGPYPRPMDERYRPDPHRYYGYPY</sequence>
<accession>A0A512JB70</accession>
<gene>
    <name evidence="3" type="ORF">GCM10007888_18250</name>
    <name evidence="2" type="ORF">MOX02_52820</name>
</gene>
<reference evidence="2 4" key="3">
    <citation type="submission" date="2019-07" db="EMBL/GenBank/DDBJ databases">
        <title>Whole genome shotgun sequence of Methylobacterium oxalidis NBRC 107715.</title>
        <authorList>
            <person name="Hosoyama A."/>
            <person name="Uohara A."/>
            <person name="Ohji S."/>
            <person name="Ichikawa N."/>
        </authorList>
    </citation>
    <scope>NUCLEOTIDE SEQUENCE [LARGE SCALE GENOMIC DNA]</scope>
    <source>
        <strain evidence="2 4">NBRC 107715</strain>
    </source>
</reference>